<name>S3IIK5_9ENTR</name>
<organism evidence="1 2">
    <name type="scientific">Cedecea davisae DSM 4568</name>
    <dbReference type="NCBI Taxonomy" id="566551"/>
    <lineage>
        <taxon>Bacteria</taxon>
        <taxon>Pseudomonadati</taxon>
        <taxon>Pseudomonadota</taxon>
        <taxon>Gammaproteobacteria</taxon>
        <taxon>Enterobacterales</taxon>
        <taxon>Enterobacteriaceae</taxon>
        <taxon>Cedecea</taxon>
    </lineage>
</organism>
<gene>
    <name evidence="1" type="ORF">HMPREF0201_03879</name>
</gene>
<proteinExistence type="predicted"/>
<reference evidence="1 2" key="1">
    <citation type="submission" date="2013-04" db="EMBL/GenBank/DDBJ databases">
        <authorList>
            <person name="Weinstock G."/>
            <person name="Sodergren E."/>
            <person name="Lobos E.A."/>
            <person name="Fulton L."/>
            <person name="Fulton R."/>
            <person name="Courtney L."/>
            <person name="Fronick C."/>
            <person name="O'Laughlin M."/>
            <person name="Godfrey J."/>
            <person name="Wilson R.M."/>
            <person name="Miner T."/>
            <person name="Farmer C."/>
            <person name="Delehaunty K."/>
            <person name="Cordes M."/>
            <person name="Minx P."/>
            <person name="Tomlinson C."/>
            <person name="Chen J."/>
            <person name="Wollam A."/>
            <person name="Pepin K.H."/>
            <person name="Palsikar V.B."/>
            <person name="Zhang X."/>
            <person name="Suruliraj S."/>
            <person name="Perna N.T."/>
            <person name="Plunkett G."/>
            <person name="Warren W."/>
            <person name="Mitreva M."/>
            <person name="Mardis E.R."/>
            <person name="Wilson R.K."/>
        </authorList>
    </citation>
    <scope>NUCLEOTIDE SEQUENCE [LARGE SCALE GENOMIC DNA]</scope>
    <source>
        <strain evidence="1 2">DSM 4568</strain>
    </source>
</reference>
<evidence type="ECO:0000313" key="2">
    <source>
        <dbReference type="Proteomes" id="UP000014585"/>
    </source>
</evidence>
<dbReference type="EMBL" id="ATDT01000033">
    <property type="protein sequence ID" value="EPF13688.1"/>
    <property type="molecule type" value="Genomic_DNA"/>
</dbReference>
<sequence>MNADATLITWLYARDKATKCGVNPVNFPVYDRISSSEINIRN</sequence>
<dbReference type="AlphaFoldDB" id="S3IIK5"/>
<comment type="caution">
    <text evidence="1">The sequence shown here is derived from an EMBL/GenBank/DDBJ whole genome shotgun (WGS) entry which is preliminary data.</text>
</comment>
<evidence type="ECO:0000313" key="1">
    <source>
        <dbReference type="EMBL" id="EPF13688.1"/>
    </source>
</evidence>
<dbReference type="HOGENOM" id="CLU_3249037_0_0_6"/>
<dbReference type="Proteomes" id="UP000014585">
    <property type="component" value="Unassembled WGS sequence"/>
</dbReference>
<protein>
    <submittedName>
        <fullName evidence="1">Uncharacterized protein</fullName>
    </submittedName>
</protein>
<dbReference type="STRING" id="566551.HMPREF0201_03879"/>
<accession>S3IIK5</accession>